<dbReference type="GO" id="GO:0016020">
    <property type="term" value="C:membrane"/>
    <property type="evidence" value="ECO:0007669"/>
    <property type="project" value="UniProtKB-SubCell"/>
</dbReference>
<dbReference type="GO" id="GO:0046872">
    <property type="term" value="F:metal ion binding"/>
    <property type="evidence" value="ECO:0007669"/>
    <property type="project" value="UniProtKB-KW"/>
</dbReference>
<dbReference type="AlphaFoldDB" id="A0A9D4P4L2"/>
<feature type="transmembrane region" description="Helical" evidence="12">
    <location>
        <begin position="259"/>
        <end position="280"/>
    </location>
</feature>
<comment type="caution">
    <text evidence="14">The sequence shown here is derived from an EMBL/GenBank/DDBJ whole genome shotgun (WGS) entry which is preliminary data.</text>
</comment>
<evidence type="ECO:0000256" key="6">
    <source>
        <dbReference type="ARBA" id="ARBA00022723"/>
    </source>
</evidence>
<evidence type="ECO:0000256" key="7">
    <source>
        <dbReference type="ARBA" id="ARBA00022982"/>
    </source>
</evidence>
<feature type="transmembrane region" description="Helical" evidence="12">
    <location>
        <begin position="322"/>
        <end position="347"/>
    </location>
</feature>
<feature type="region of interest" description="Disordered" evidence="11">
    <location>
        <begin position="90"/>
        <end position="110"/>
    </location>
</feature>
<evidence type="ECO:0000256" key="10">
    <source>
        <dbReference type="ARBA" id="ARBA00023136"/>
    </source>
</evidence>
<evidence type="ECO:0000256" key="5">
    <source>
        <dbReference type="ARBA" id="ARBA00022692"/>
    </source>
</evidence>
<reference evidence="14" key="1">
    <citation type="submission" date="2020-06" db="EMBL/GenBank/DDBJ databases">
        <authorList>
            <person name="Ji K."/>
            <person name="Li J."/>
        </authorList>
    </citation>
    <scope>NUCLEOTIDE SEQUENCE</scope>
    <source>
        <strain evidence="14">JKM2019</strain>
        <tissue evidence="14">Whole body</tissue>
    </source>
</reference>
<evidence type="ECO:0000256" key="11">
    <source>
        <dbReference type="SAM" id="MobiDB-lite"/>
    </source>
</evidence>
<proteinExistence type="predicted"/>
<organism evidence="14">
    <name type="scientific">Dermatophagoides farinae</name>
    <name type="common">American house dust mite</name>
    <dbReference type="NCBI Taxonomy" id="6954"/>
    <lineage>
        <taxon>Eukaryota</taxon>
        <taxon>Metazoa</taxon>
        <taxon>Ecdysozoa</taxon>
        <taxon>Arthropoda</taxon>
        <taxon>Chelicerata</taxon>
        <taxon>Arachnida</taxon>
        <taxon>Acari</taxon>
        <taxon>Acariformes</taxon>
        <taxon>Sarcoptiformes</taxon>
        <taxon>Astigmata</taxon>
        <taxon>Psoroptidia</taxon>
        <taxon>Analgoidea</taxon>
        <taxon>Pyroglyphidae</taxon>
        <taxon>Dermatophagoidinae</taxon>
        <taxon>Dermatophagoides</taxon>
    </lineage>
</organism>
<evidence type="ECO:0000313" key="14">
    <source>
        <dbReference type="EMBL" id="KAH7644655.1"/>
    </source>
</evidence>
<dbReference type="SMART" id="SM00665">
    <property type="entry name" value="B561"/>
    <property type="match status" value="1"/>
</dbReference>
<feature type="transmembrane region" description="Helical" evidence="12">
    <location>
        <begin position="145"/>
        <end position="165"/>
    </location>
</feature>
<dbReference type="Gene3D" id="1.20.120.1770">
    <property type="match status" value="1"/>
</dbReference>
<dbReference type="InterPro" id="IPR043205">
    <property type="entry name" value="CYB561/CYBRD1-like"/>
</dbReference>
<protein>
    <submittedName>
        <fullName evidence="14">Cytochrome b561-like</fullName>
    </submittedName>
</protein>
<keyword evidence="3" id="KW-0813">Transport</keyword>
<sequence>MMSLITKQQQQQKLNNNRNIDDDDNDDGSTQTSTTVQRKRNSIKLSSTSQQLNQRLQVGVVSNVPTLSTSETTTTTKQRHRHLQQTNLDEDFNRNPDINELSSQESIETTDRSPMIMSDEMESPKTSSPGQDGLAIVNRRHYDRVYYFSQILALFIFILVLVWFVEHVGGIGFSKPAQTFNFHPIFMVLGFIIIYSNAMLIYRSFRMELKHKLKLFHTLLNGSVMIISLFGSMAAIYFHQKANITHFYSLHSWMGISTWLLFVSQFCAGFVAFLFPGASFSLRKMMMPYHRFIGIATFALASATCLTGLNEKAIFAPSYSSMAWNGILTNMIGLLLCVYGALIIYLVTKPEYQRRPLPEEQVINLSFDLASSN</sequence>
<keyword evidence="9" id="KW-0408">Iron</keyword>
<comment type="subcellular location">
    <subcellularLocation>
        <location evidence="2">Membrane</location>
        <topology evidence="2">Multi-pass membrane protein</topology>
    </subcellularLocation>
</comment>
<dbReference type="Proteomes" id="UP000828236">
    <property type="component" value="Unassembled WGS sequence"/>
</dbReference>
<evidence type="ECO:0000256" key="1">
    <source>
        <dbReference type="ARBA" id="ARBA00001970"/>
    </source>
</evidence>
<dbReference type="PROSITE" id="PS50939">
    <property type="entry name" value="CYTOCHROME_B561"/>
    <property type="match status" value="1"/>
</dbReference>
<dbReference type="EMBL" id="SDOV01000001">
    <property type="protein sequence ID" value="KAH7644655.1"/>
    <property type="molecule type" value="Genomic_DNA"/>
</dbReference>
<feature type="transmembrane region" description="Helical" evidence="12">
    <location>
        <begin position="185"/>
        <end position="203"/>
    </location>
</feature>
<keyword evidence="8 12" id="KW-1133">Transmembrane helix</keyword>
<feature type="transmembrane region" description="Helical" evidence="12">
    <location>
        <begin position="292"/>
        <end position="310"/>
    </location>
</feature>
<keyword evidence="7" id="KW-0249">Electron transport</keyword>
<dbReference type="Pfam" id="PF03188">
    <property type="entry name" value="Cytochrom_B561"/>
    <property type="match status" value="1"/>
</dbReference>
<dbReference type="FunFam" id="1.20.120.1770:FF:000001">
    <property type="entry name" value="Cytochrome b reductase 1"/>
    <property type="match status" value="1"/>
</dbReference>
<keyword evidence="10 12" id="KW-0472">Membrane</keyword>
<keyword evidence="6" id="KW-0479">Metal-binding</keyword>
<evidence type="ECO:0000256" key="12">
    <source>
        <dbReference type="SAM" id="Phobius"/>
    </source>
</evidence>
<accession>A0A9D4P4L2</accession>
<feature type="region of interest" description="Disordered" evidence="11">
    <location>
        <begin position="1"/>
        <end position="51"/>
    </location>
</feature>
<gene>
    <name evidence="14" type="ORF">HUG17_0193</name>
</gene>
<feature type="compositionally biased region" description="Low complexity" evidence="11">
    <location>
        <begin position="7"/>
        <end position="18"/>
    </location>
</feature>
<keyword evidence="5 12" id="KW-0812">Transmembrane</keyword>
<evidence type="ECO:0000259" key="13">
    <source>
        <dbReference type="PROSITE" id="PS50939"/>
    </source>
</evidence>
<evidence type="ECO:0000256" key="3">
    <source>
        <dbReference type="ARBA" id="ARBA00022448"/>
    </source>
</evidence>
<evidence type="ECO:0000256" key="8">
    <source>
        <dbReference type="ARBA" id="ARBA00022989"/>
    </source>
</evidence>
<dbReference type="InterPro" id="IPR006593">
    <property type="entry name" value="Cyt_b561/ferric_Rdtase_TM"/>
</dbReference>
<reference evidence="14" key="2">
    <citation type="journal article" date="2021" name="World Allergy Organ. J.">
        <title>Chromosome-level assembly of Dermatophagoides farinae genome and transcriptome reveals two novel allergens Der f 37 and Der f 39.</title>
        <authorList>
            <person name="Chen J."/>
            <person name="Cai Z."/>
            <person name="Fan D."/>
            <person name="Hu J."/>
            <person name="Hou Y."/>
            <person name="He Y."/>
            <person name="Zhang Z."/>
            <person name="Zhao Z."/>
            <person name="Gao P."/>
            <person name="Hu W."/>
            <person name="Sun J."/>
            <person name="Li J."/>
            <person name="Ji K."/>
        </authorList>
    </citation>
    <scope>NUCLEOTIDE SEQUENCE</scope>
    <source>
        <strain evidence="14">JKM2019</strain>
    </source>
</reference>
<evidence type="ECO:0000256" key="9">
    <source>
        <dbReference type="ARBA" id="ARBA00023004"/>
    </source>
</evidence>
<comment type="cofactor">
    <cofactor evidence="1">
        <name>heme b</name>
        <dbReference type="ChEBI" id="CHEBI:60344"/>
    </cofactor>
</comment>
<feature type="domain" description="Cytochrome b561" evidence="13">
    <location>
        <begin position="148"/>
        <end position="348"/>
    </location>
</feature>
<feature type="transmembrane region" description="Helical" evidence="12">
    <location>
        <begin position="215"/>
        <end position="239"/>
    </location>
</feature>
<evidence type="ECO:0000256" key="2">
    <source>
        <dbReference type="ARBA" id="ARBA00004141"/>
    </source>
</evidence>
<dbReference type="PANTHER" id="PTHR10106">
    <property type="entry name" value="CYTOCHROME B561-RELATED"/>
    <property type="match status" value="1"/>
</dbReference>
<keyword evidence="4" id="KW-0349">Heme</keyword>
<name>A0A9D4P4L2_DERFA</name>
<evidence type="ECO:0000256" key="4">
    <source>
        <dbReference type="ARBA" id="ARBA00022617"/>
    </source>
</evidence>
<dbReference type="GO" id="GO:0016491">
    <property type="term" value="F:oxidoreductase activity"/>
    <property type="evidence" value="ECO:0007669"/>
    <property type="project" value="InterPro"/>
</dbReference>
<dbReference type="PANTHER" id="PTHR10106:SF0">
    <property type="entry name" value="LD36721P"/>
    <property type="match status" value="1"/>
</dbReference>